<dbReference type="RefSeq" id="WP_110309888.1">
    <property type="nucleotide sequence ID" value="NZ_QICL01000004.1"/>
</dbReference>
<dbReference type="InterPro" id="IPR013783">
    <property type="entry name" value="Ig-like_fold"/>
</dbReference>
<dbReference type="EMBL" id="QICL01000004">
    <property type="protein sequence ID" value="PXV66931.1"/>
    <property type="molecule type" value="Genomic_DNA"/>
</dbReference>
<reference evidence="1 2" key="1">
    <citation type="submission" date="2018-03" db="EMBL/GenBank/DDBJ databases">
        <title>Genomic Encyclopedia of Archaeal and Bacterial Type Strains, Phase II (KMG-II): from individual species to whole genera.</title>
        <authorList>
            <person name="Goeker M."/>
        </authorList>
    </citation>
    <scope>NUCLEOTIDE SEQUENCE [LARGE SCALE GENOMIC DNA]</scope>
    <source>
        <strain evidence="1 2">DSM 100214</strain>
    </source>
</reference>
<dbReference type="InterPro" id="IPR036116">
    <property type="entry name" value="FN3_sf"/>
</dbReference>
<keyword evidence="2" id="KW-1185">Reference proteome</keyword>
<accession>A0A2V3PTS8</accession>
<dbReference type="SUPFAM" id="SSF49265">
    <property type="entry name" value="Fibronectin type III"/>
    <property type="match status" value="1"/>
</dbReference>
<dbReference type="AlphaFoldDB" id="A0A2V3PTS8"/>
<comment type="caution">
    <text evidence="1">The sequence shown here is derived from an EMBL/GenBank/DDBJ whole genome shotgun (WGS) entry which is preliminary data.</text>
</comment>
<dbReference type="Proteomes" id="UP000247973">
    <property type="component" value="Unassembled WGS sequence"/>
</dbReference>
<protein>
    <submittedName>
        <fullName evidence="1">Uncharacterized protein</fullName>
    </submittedName>
</protein>
<gene>
    <name evidence="1" type="ORF">CLV62_104193</name>
</gene>
<dbReference type="InterPro" id="IPR003961">
    <property type="entry name" value="FN3_dom"/>
</dbReference>
<evidence type="ECO:0000313" key="2">
    <source>
        <dbReference type="Proteomes" id="UP000247973"/>
    </source>
</evidence>
<evidence type="ECO:0000313" key="1">
    <source>
        <dbReference type="EMBL" id="PXV66931.1"/>
    </source>
</evidence>
<dbReference type="PROSITE" id="PS51257">
    <property type="entry name" value="PROKAR_LIPOPROTEIN"/>
    <property type="match status" value="1"/>
</dbReference>
<dbReference type="SUPFAM" id="SSF75011">
    <property type="entry name" value="3-carboxy-cis,cis-mucoante lactonizing enzyme"/>
    <property type="match status" value="1"/>
</dbReference>
<dbReference type="CDD" id="cd00063">
    <property type="entry name" value="FN3"/>
    <property type="match status" value="1"/>
</dbReference>
<organism evidence="1 2">
    <name type="scientific">Dysgonomonas alginatilytica</name>
    <dbReference type="NCBI Taxonomy" id="1605892"/>
    <lineage>
        <taxon>Bacteria</taxon>
        <taxon>Pseudomonadati</taxon>
        <taxon>Bacteroidota</taxon>
        <taxon>Bacteroidia</taxon>
        <taxon>Bacteroidales</taxon>
        <taxon>Dysgonomonadaceae</taxon>
        <taxon>Dysgonomonas</taxon>
    </lineage>
</organism>
<sequence>MNKYFVRSIFIVLSLLFFSCEYETEKDYFVEKEKPSENIDLRLNIRNIGEDGIIYIYTTTELIYSIDAVSQQLLNITFTLDGQSIPKNNNAIILYSSDQEKEQNLKVKVELKSNTGSLADKLYLEKYVGEFSFKVRFIKTDLKLNIVQEMTNDGRLKLVWDKPSLEQTPVAKYNISYYDIISGKEKSFDIDNPENSFFIDNDYVYGFREYKITTYFENNKIKPWTDMYIAQYKQLTIQDIHLNLRQQRSTAGYLELIWDKPNINRMPVIKYLIEYYDSQLGGWQTKNIEDQNKTSFVDENYAYGEREYRFTVWLYSDLFSFTTKYIPVYKKLSKDDFVFEDIDLKTIRISWPQPEFNCTQIVRLFDDKNILVVDGTNTIDVERLPFPYIAWRWSNYDMIDVHLLGKQTNYELTRHPGFFSQGSFGTKYFYDQFNISDDPLGFVPYSKGNLLYILARRGIYKTDMVTMKTAKVMSFDETISISMSCDQYSTKIAVRDYNKISIYKNHSFTNPTQIELAYGVHPTYEILKFTSDNKLLISSNNSGSNFYNISLMVFDANTGKYLYDIPIPTSGKNINEMRLSADNKYMLLSLFNFNDESSMQVDILELNGNQTKLIKTLSYNDLMANGPFIYFNSSNPTQLIQGNNQKFRVSELPSFNKIAEIDGQFSSVDVVNGNFLYTTSGQLYQNINVLDPTFSKLLFQMSIDSEEPLSYNNILVSPSIHAWGSYFDISKFMKKTK</sequence>
<proteinExistence type="predicted"/>
<name>A0A2V3PTS8_9BACT</name>
<dbReference type="Gene3D" id="2.60.40.10">
    <property type="entry name" value="Immunoglobulins"/>
    <property type="match status" value="1"/>
</dbReference>
<dbReference type="OrthoDB" id="996674at2"/>